<evidence type="ECO:0000313" key="2">
    <source>
        <dbReference type="EMBL" id="MFC4104694.1"/>
    </source>
</evidence>
<proteinExistence type="predicted"/>
<dbReference type="Proteomes" id="UP001595868">
    <property type="component" value="Unassembled WGS sequence"/>
</dbReference>
<keyword evidence="3" id="KW-1185">Reference proteome</keyword>
<name>A0ABV8KFD2_9ACTN</name>
<comment type="caution">
    <text evidence="2">The sequence shown here is derived from an EMBL/GenBank/DDBJ whole genome shotgun (WGS) entry which is preliminary data.</text>
</comment>
<dbReference type="RefSeq" id="WP_377541620.1">
    <property type="nucleotide sequence ID" value="NZ_JBHSBN010000001.1"/>
</dbReference>
<protein>
    <submittedName>
        <fullName evidence="2">Helix-turn-helix domain-containing protein</fullName>
    </submittedName>
</protein>
<feature type="region of interest" description="Disordered" evidence="1">
    <location>
        <begin position="1"/>
        <end position="29"/>
    </location>
</feature>
<evidence type="ECO:0000256" key="1">
    <source>
        <dbReference type="SAM" id="MobiDB-lite"/>
    </source>
</evidence>
<sequence>MTKQMPPARPSSVDPPALGGGDPDWPAGDSALVAEARRLRVVERLSVRQIQDRLGVGKDRLRRMLRGVPAPDWTKRPNAKDDLRARAVELRAQGRSVVDIAAVLGVARLTAYQWVRHLPLDRDVDAERARRQAHSRRMTDALWGEHRQTRDAAHGAAVTAAARWVGSIDDREVMLVGAAIYWCEGCKAKPWRPTDFRVSIHETAQVEAATRWWAELVGVAAEAFQRPNIKKHALSTRRRNVGDDYRGCLIIDVPRSRELYWRIEGIMRGMAGEDSGVGR</sequence>
<reference evidence="3" key="1">
    <citation type="journal article" date="2019" name="Int. J. Syst. Evol. Microbiol.">
        <title>The Global Catalogue of Microorganisms (GCM) 10K type strain sequencing project: providing services to taxonomists for standard genome sequencing and annotation.</title>
        <authorList>
            <consortium name="The Broad Institute Genomics Platform"/>
            <consortium name="The Broad Institute Genome Sequencing Center for Infectious Disease"/>
            <person name="Wu L."/>
            <person name="Ma J."/>
        </authorList>
    </citation>
    <scope>NUCLEOTIDE SEQUENCE [LARGE SCALE GENOMIC DNA]</scope>
    <source>
        <strain evidence="3">2902at01</strain>
    </source>
</reference>
<organism evidence="2 3">
    <name type="scientific">Micromonospora zhanjiangensis</name>
    <dbReference type="NCBI Taxonomy" id="1522057"/>
    <lineage>
        <taxon>Bacteria</taxon>
        <taxon>Bacillati</taxon>
        <taxon>Actinomycetota</taxon>
        <taxon>Actinomycetes</taxon>
        <taxon>Micromonosporales</taxon>
        <taxon>Micromonosporaceae</taxon>
        <taxon>Micromonospora</taxon>
    </lineage>
</organism>
<dbReference type="InterPro" id="IPR009057">
    <property type="entry name" value="Homeodomain-like_sf"/>
</dbReference>
<accession>A0ABV8KFD2</accession>
<dbReference type="EMBL" id="JBHSBN010000001">
    <property type="protein sequence ID" value="MFC4104694.1"/>
    <property type="molecule type" value="Genomic_DNA"/>
</dbReference>
<dbReference type="SUPFAM" id="SSF46689">
    <property type="entry name" value="Homeodomain-like"/>
    <property type="match status" value="1"/>
</dbReference>
<dbReference type="Pfam" id="PF13384">
    <property type="entry name" value="HTH_23"/>
    <property type="match status" value="1"/>
</dbReference>
<gene>
    <name evidence="2" type="ORF">ACFOX0_01905</name>
</gene>
<evidence type="ECO:0000313" key="3">
    <source>
        <dbReference type="Proteomes" id="UP001595868"/>
    </source>
</evidence>